<dbReference type="AlphaFoldDB" id="D5AAX3"/>
<dbReference type="InterPro" id="IPR001763">
    <property type="entry name" value="Rhodanese-like_dom"/>
</dbReference>
<evidence type="ECO:0000256" key="1">
    <source>
        <dbReference type="ARBA" id="ARBA00023002"/>
    </source>
</evidence>
<sequence>MAASIEVSYITAPELLNLRKSPNVAIIDVRDEERSLDGHIAGSFHYASDTFCEKIPDLLQNMEGKDTLVFHCALSKVRGPSCARMLAENLSENVSAGPSNIKKILVLERGFNGWQAAGRPVCQCRETTCKGHKE</sequence>
<dbReference type="PANTHER" id="PTHR10828:SF38">
    <property type="entry name" value="ARSENICAL-RESISTANCE PROTEIN 2-RELATED"/>
    <property type="match status" value="1"/>
</dbReference>
<dbReference type="Gene3D" id="3.40.250.10">
    <property type="entry name" value="Rhodanese-like domain"/>
    <property type="match status" value="1"/>
</dbReference>
<reference evidence="5" key="1">
    <citation type="submission" date="2010-04" db="EMBL/GenBank/DDBJ databases">
        <authorList>
            <person name="Reid K.E."/>
            <person name="Liao N."/>
            <person name="Chan S."/>
            <person name="Docking R."/>
            <person name="Taylor G."/>
            <person name="Moore R."/>
            <person name="Mayo M."/>
            <person name="Munro S."/>
            <person name="King J."/>
            <person name="Yanchuk A."/>
            <person name="Holt R."/>
            <person name="Jones S."/>
            <person name="Marra M."/>
            <person name="Ritland C.E."/>
            <person name="Ritland K."/>
            <person name="Bohlmann J."/>
        </authorList>
    </citation>
    <scope>NUCLEOTIDE SEQUENCE</scope>
    <source>
        <tissue evidence="5">Bud</tissue>
    </source>
</reference>
<dbReference type="SUPFAM" id="SSF52821">
    <property type="entry name" value="Rhodanese/Cell cycle control phosphatase"/>
    <property type="match status" value="1"/>
</dbReference>
<dbReference type="GO" id="GO:0004725">
    <property type="term" value="F:protein tyrosine phosphatase activity"/>
    <property type="evidence" value="ECO:0007669"/>
    <property type="project" value="TreeGrafter"/>
</dbReference>
<name>D5AAX3_PICSI</name>
<keyword evidence="1" id="KW-0560">Oxidoreductase</keyword>
<evidence type="ECO:0000313" key="5">
    <source>
        <dbReference type="EMBL" id="ADE76692.1"/>
    </source>
</evidence>
<proteinExistence type="evidence at transcript level"/>
<evidence type="ECO:0000259" key="4">
    <source>
        <dbReference type="PROSITE" id="PS50206"/>
    </source>
</evidence>
<dbReference type="EMBL" id="BT123370">
    <property type="protein sequence ID" value="ADE76692.1"/>
    <property type="molecule type" value="mRNA"/>
</dbReference>
<dbReference type="PROSITE" id="PS50206">
    <property type="entry name" value="RHODANESE_3"/>
    <property type="match status" value="1"/>
</dbReference>
<protein>
    <recommendedName>
        <fullName evidence="2">arsenate reductase (glutathione/glutaredoxin)</fullName>
        <ecNumber evidence="2">1.20.4.1</ecNumber>
    </recommendedName>
</protein>
<dbReference type="FunFam" id="3.40.250.10:FF:000037">
    <property type="entry name" value="Dual-specificity phosphatase CDC25"/>
    <property type="match status" value="1"/>
</dbReference>
<evidence type="ECO:0000256" key="2">
    <source>
        <dbReference type="ARBA" id="ARBA00038969"/>
    </source>
</evidence>
<evidence type="ECO:0000256" key="3">
    <source>
        <dbReference type="ARBA" id="ARBA00051619"/>
    </source>
</evidence>
<dbReference type="EC" id="1.20.4.1" evidence="2"/>
<dbReference type="GO" id="GO:0008794">
    <property type="term" value="F:arsenate reductase (glutaredoxin) activity"/>
    <property type="evidence" value="ECO:0007669"/>
    <property type="project" value="UniProtKB-EC"/>
</dbReference>
<dbReference type="InterPro" id="IPR036873">
    <property type="entry name" value="Rhodanese-like_dom_sf"/>
</dbReference>
<dbReference type="SMART" id="SM00450">
    <property type="entry name" value="RHOD"/>
    <property type="match status" value="1"/>
</dbReference>
<dbReference type="Pfam" id="PF00581">
    <property type="entry name" value="Rhodanese"/>
    <property type="match status" value="1"/>
</dbReference>
<accession>D5AAX3</accession>
<organism evidence="5">
    <name type="scientific">Picea sitchensis</name>
    <name type="common">Sitka spruce</name>
    <name type="synonym">Pinus sitchensis</name>
    <dbReference type="NCBI Taxonomy" id="3332"/>
    <lineage>
        <taxon>Eukaryota</taxon>
        <taxon>Viridiplantae</taxon>
        <taxon>Streptophyta</taxon>
        <taxon>Embryophyta</taxon>
        <taxon>Tracheophyta</taxon>
        <taxon>Spermatophyta</taxon>
        <taxon>Pinopsida</taxon>
        <taxon>Pinidae</taxon>
        <taxon>Conifers I</taxon>
        <taxon>Pinales</taxon>
        <taxon>Pinaceae</taxon>
        <taxon>Picea</taxon>
    </lineage>
</organism>
<comment type="catalytic activity">
    <reaction evidence="3">
        <text>[glutaredoxin]-dithiol + arsenate + glutathione + H(+) = glutathionyl-S-S-[glutaredoxin] + arsenite + H2O</text>
        <dbReference type="Rhea" id="RHEA:22016"/>
        <dbReference type="Rhea" id="RHEA-COMP:10729"/>
        <dbReference type="Rhea" id="RHEA-COMP:17668"/>
        <dbReference type="ChEBI" id="CHEBI:15377"/>
        <dbReference type="ChEBI" id="CHEBI:15378"/>
        <dbReference type="ChEBI" id="CHEBI:29242"/>
        <dbReference type="ChEBI" id="CHEBI:29950"/>
        <dbReference type="ChEBI" id="CHEBI:48597"/>
        <dbReference type="ChEBI" id="CHEBI:57925"/>
        <dbReference type="ChEBI" id="CHEBI:146199"/>
        <dbReference type="EC" id="1.20.4.1"/>
    </reaction>
</comment>
<feature type="domain" description="Rhodanese" evidence="4">
    <location>
        <begin position="20"/>
        <end position="123"/>
    </location>
</feature>
<dbReference type="GO" id="GO:0005634">
    <property type="term" value="C:nucleus"/>
    <property type="evidence" value="ECO:0007669"/>
    <property type="project" value="TreeGrafter"/>
</dbReference>
<dbReference type="PANTHER" id="PTHR10828">
    <property type="entry name" value="M-PHASE INDUCER PHOSPHATASE DUAL SPECIFICITY PHOSPHATASE CDC25"/>
    <property type="match status" value="1"/>
</dbReference>
<dbReference type="GO" id="GO:0005737">
    <property type="term" value="C:cytoplasm"/>
    <property type="evidence" value="ECO:0007669"/>
    <property type="project" value="TreeGrafter"/>
</dbReference>